<reference evidence="2 3" key="1">
    <citation type="submission" date="2017-02" db="EMBL/GenBank/DDBJ databases">
        <authorList>
            <person name="Peterson S.W."/>
        </authorList>
    </citation>
    <scope>NUCLEOTIDE SEQUENCE [LARGE SCALE GENOMIC DNA]</scope>
    <source>
        <strain evidence="2 3">LMG 22410</strain>
    </source>
</reference>
<keyword evidence="1" id="KW-0472">Membrane</keyword>
<evidence type="ECO:0000313" key="3">
    <source>
        <dbReference type="Proteomes" id="UP000195787"/>
    </source>
</evidence>
<dbReference type="Proteomes" id="UP000195787">
    <property type="component" value="Unassembled WGS sequence"/>
</dbReference>
<sequence>MHILLEGAAEASHTIPPYAWVAAGVAAAVFLGSFAVTRAFRDVANRHAVVPEGAEEQQH</sequence>
<organism evidence="2 3">
    <name type="scientific">Agrococcus casei LMG 22410</name>
    <dbReference type="NCBI Taxonomy" id="1255656"/>
    <lineage>
        <taxon>Bacteria</taxon>
        <taxon>Bacillati</taxon>
        <taxon>Actinomycetota</taxon>
        <taxon>Actinomycetes</taxon>
        <taxon>Micrococcales</taxon>
        <taxon>Microbacteriaceae</taxon>
        <taxon>Agrococcus</taxon>
    </lineage>
</organism>
<evidence type="ECO:0000313" key="2">
    <source>
        <dbReference type="EMBL" id="SJM63610.1"/>
    </source>
</evidence>
<evidence type="ECO:0000256" key="1">
    <source>
        <dbReference type="SAM" id="Phobius"/>
    </source>
</evidence>
<dbReference type="AlphaFoldDB" id="A0A1R4G5U2"/>
<name>A0A1R4G5U2_9MICO</name>
<dbReference type="GeneID" id="303173370"/>
<keyword evidence="3" id="KW-1185">Reference proteome</keyword>
<dbReference type="RefSeq" id="WP_086992236.1">
    <property type="nucleotide sequence ID" value="NZ_FUHU01000038.1"/>
</dbReference>
<feature type="transmembrane region" description="Helical" evidence="1">
    <location>
        <begin position="18"/>
        <end position="37"/>
    </location>
</feature>
<proteinExistence type="predicted"/>
<accession>A0A1R4G5U2</accession>
<protein>
    <submittedName>
        <fullName evidence="2">Uncharacterized protein</fullName>
    </submittedName>
</protein>
<gene>
    <name evidence="2" type="ORF">CZ674_09110</name>
</gene>
<keyword evidence="1" id="KW-0812">Transmembrane</keyword>
<keyword evidence="1" id="KW-1133">Transmembrane helix</keyword>
<dbReference type="EMBL" id="FUHU01000038">
    <property type="protein sequence ID" value="SJM63610.1"/>
    <property type="molecule type" value="Genomic_DNA"/>
</dbReference>